<organism evidence="2">
    <name type="scientific">marine sediment metagenome</name>
    <dbReference type="NCBI Taxonomy" id="412755"/>
    <lineage>
        <taxon>unclassified sequences</taxon>
        <taxon>metagenomes</taxon>
        <taxon>ecological metagenomes</taxon>
    </lineage>
</organism>
<feature type="non-terminal residue" evidence="2">
    <location>
        <position position="63"/>
    </location>
</feature>
<dbReference type="EMBL" id="BARS01000035">
    <property type="protein sequence ID" value="GAF70619.1"/>
    <property type="molecule type" value="Genomic_DNA"/>
</dbReference>
<accession>X0RP40</accession>
<gene>
    <name evidence="2" type="ORF">S01H1_00121</name>
</gene>
<protein>
    <submittedName>
        <fullName evidence="2">Uncharacterized protein</fullName>
    </submittedName>
</protein>
<proteinExistence type="predicted"/>
<comment type="caution">
    <text evidence="2">The sequence shown here is derived from an EMBL/GenBank/DDBJ whole genome shotgun (WGS) entry which is preliminary data.</text>
</comment>
<evidence type="ECO:0000313" key="2">
    <source>
        <dbReference type="EMBL" id="GAF70619.1"/>
    </source>
</evidence>
<feature type="coiled-coil region" evidence="1">
    <location>
        <begin position="29"/>
        <end position="60"/>
    </location>
</feature>
<evidence type="ECO:0000256" key="1">
    <source>
        <dbReference type="SAM" id="Coils"/>
    </source>
</evidence>
<keyword evidence="1" id="KW-0175">Coiled coil</keyword>
<reference evidence="2" key="1">
    <citation type="journal article" date="2014" name="Front. Microbiol.">
        <title>High frequency of phylogenetically diverse reductive dehalogenase-homologous genes in deep subseafloor sedimentary metagenomes.</title>
        <authorList>
            <person name="Kawai M."/>
            <person name="Futagami T."/>
            <person name="Toyoda A."/>
            <person name="Takaki Y."/>
            <person name="Nishi S."/>
            <person name="Hori S."/>
            <person name="Arai W."/>
            <person name="Tsubouchi T."/>
            <person name="Morono Y."/>
            <person name="Uchiyama I."/>
            <person name="Ito T."/>
            <person name="Fujiyama A."/>
            <person name="Inagaki F."/>
            <person name="Takami H."/>
        </authorList>
    </citation>
    <scope>NUCLEOTIDE SEQUENCE</scope>
    <source>
        <strain evidence="2">Expedition CK06-06</strain>
    </source>
</reference>
<sequence>MGLEVLALAGAVGLTAYGQIQAGRAASVEAESRQNIAEYNAQVQEREAKVIEQRTSLEQRRQA</sequence>
<name>X0RP40_9ZZZZ</name>
<dbReference type="AlphaFoldDB" id="X0RP40"/>